<feature type="domain" description="UspA" evidence="2">
    <location>
        <begin position="209"/>
        <end position="283"/>
    </location>
</feature>
<dbReference type="Proteomes" id="UP001202943">
    <property type="component" value="Unassembled WGS sequence"/>
</dbReference>
<protein>
    <submittedName>
        <fullName evidence="5 6">Universal stress protein</fullName>
    </submittedName>
    <submittedName>
        <fullName evidence="3">Universal stress protein family protein</fullName>
    </submittedName>
</protein>
<dbReference type="PANTHER" id="PTHR46268">
    <property type="entry name" value="STRESS RESPONSE PROTEIN NHAX"/>
    <property type="match status" value="1"/>
</dbReference>
<dbReference type="PRINTS" id="PR01438">
    <property type="entry name" value="UNVRSLSTRESS"/>
</dbReference>
<evidence type="ECO:0000259" key="2">
    <source>
        <dbReference type="Pfam" id="PF00582"/>
    </source>
</evidence>
<dbReference type="SUPFAM" id="SSF52402">
    <property type="entry name" value="Adenine nucleotide alpha hydrolases-like"/>
    <property type="match status" value="2"/>
</dbReference>
<dbReference type="EMBL" id="CP016634">
    <property type="protein sequence ID" value="ANY87071.1"/>
    <property type="molecule type" value="Genomic_DNA"/>
</dbReference>
<evidence type="ECO:0000313" key="4">
    <source>
        <dbReference type="EMBL" id="ANY89616.1"/>
    </source>
</evidence>
<dbReference type="EMBL" id="CP016634">
    <property type="protein sequence ID" value="ANY89616.1"/>
    <property type="molecule type" value="Genomic_DNA"/>
</dbReference>
<reference evidence="6 8" key="1">
    <citation type="submission" date="2015-10" db="EMBL/GenBank/DDBJ databases">
        <title>Pseudomonas putida clinical strains.</title>
        <authorList>
            <person name="Molina L."/>
            <person name="Udaondo Z."/>
        </authorList>
    </citation>
    <scope>NUCLEOTIDE SEQUENCE [LARGE SCALE GENOMIC DNA]</scope>
    <source>
        <strain evidence="6 8">HB13667</strain>
    </source>
</reference>
<comment type="similarity">
    <text evidence="1">Belongs to the universal stress protein A family.</text>
</comment>
<feature type="domain" description="UspA" evidence="2">
    <location>
        <begin position="2"/>
        <end position="155"/>
    </location>
</feature>
<dbReference type="EMBL" id="JAMHFX010000215">
    <property type="protein sequence ID" value="MCO1623047.1"/>
    <property type="molecule type" value="Genomic_DNA"/>
</dbReference>
<reference evidence="3" key="2">
    <citation type="submission" date="2016-07" db="EMBL/GenBank/DDBJ databases">
        <title>New class B carbapenemase carried by novel plasmid in Pseudomonas putida enviromental strain in eastern Amazonia.</title>
        <authorList>
            <person name="Souza C.O."/>
            <person name="Lima K.V."/>
            <person name="Brasiliense D.M."/>
            <person name="Perez-Chaparro P.J."/>
            <person name="Mamizuka E.M."/>
            <person name="Lima M.O."/>
            <person name="Lima L.N."/>
            <person name="McCulloch J.A."/>
        </authorList>
    </citation>
    <scope>NUCLEOTIDE SEQUENCE [LARGE SCALE GENOMIC DNA]</scope>
    <source>
        <strain evidence="3">IEC33019</strain>
    </source>
</reference>
<dbReference type="Gene3D" id="3.40.50.12370">
    <property type="match status" value="1"/>
</dbReference>
<dbReference type="EMBL" id="LKKS01000028">
    <property type="protein sequence ID" value="KPM67768.1"/>
    <property type="molecule type" value="Genomic_DNA"/>
</dbReference>
<dbReference type="InterPro" id="IPR006016">
    <property type="entry name" value="UspA"/>
</dbReference>
<evidence type="ECO:0000313" key="7">
    <source>
        <dbReference type="EMBL" id="MCO1623047.1"/>
    </source>
</evidence>
<evidence type="ECO:0000313" key="8">
    <source>
        <dbReference type="Proteomes" id="UP000050437"/>
    </source>
</evidence>
<organism evidence="6 8">
    <name type="scientific">Pseudomonas putida</name>
    <name type="common">Arthrobacter siderocapsulatus</name>
    <dbReference type="NCBI Taxonomy" id="303"/>
    <lineage>
        <taxon>Bacteria</taxon>
        <taxon>Pseudomonadati</taxon>
        <taxon>Pseudomonadota</taxon>
        <taxon>Gammaproteobacteria</taxon>
        <taxon>Pseudomonadales</taxon>
        <taxon>Pseudomonadaceae</taxon>
        <taxon>Pseudomonas</taxon>
    </lineage>
</organism>
<reference evidence="7" key="4">
    <citation type="submission" date="2022-05" db="EMBL/GenBank/DDBJ databases">
        <authorList>
            <person name="Yi M."/>
        </authorList>
    </citation>
    <scope>NUCLEOTIDE SEQUENCE</scope>
    <source>
        <strain evidence="7">DS2</strain>
    </source>
</reference>
<reference evidence="5 9" key="3">
    <citation type="submission" date="2019-12" db="EMBL/GenBank/DDBJ databases">
        <authorList>
            <person name="Woiski C."/>
        </authorList>
    </citation>
    <scope>NUCLEOTIDE SEQUENCE [LARGE SCALE GENOMIC DNA]</scope>
    <source>
        <strain evidence="5 9">BOE100</strain>
    </source>
</reference>
<evidence type="ECO:0000313" key="5">
    <source>
        <dbReference type="EMBL" id="KAF0253987.1"/>
    </source>
</evidence>
<evidence type="ECO:0000313" key="9">
    <source>
        <dbReference type="Proteomes" id="UP000442695"/>
    </source>
</evidence>
<dbReference type="InterPro" id="IPR006015">
    <property type="entry name" value="Universal_stress_UspA"/>
</dbReference>
<gene>
    <name evidence="5" type="ORF">GN299_15045</name>
    <name evidence="6" type="ORF">HB13667_05530</name>
    <name evidence="3" type="ORF">IEC33019_1505</name>
    <name evidence="4" type="ORF">IEC33019_4106</name>
    <name evidence="7" type="ORF">M8C81_20800</name>
</gene>
<reference evidence="7" key="5">
    <citation type="submission" date="2023-08" db="EMBL/GenBank/DDBJ databases">
        <title>Isolation, Identification, Denitrification Characteristics of A Highly Efficient Aerobic Denitrifying Bacterial Strain DS2.</title>
        <authorList>
            <person name="Wang H."/>
        </authorList>
    </citation>
    <scope>NUCLEOTIDE SEQUENCE</scope>
    <source>
        <strain evidence="7">DS2</strain>
    </source>
</reference>
<dbReference type="Pfam" id="PF00582">
    <property type="entry name" value="Usp"/>
    <property type="match status" value="2"/>
</dbReference>
<dbReference type="RefSeq" id="WP_012316922.1">
    <property type="nucleotide sequence ID" value="NZ_ABUNEW020000050.1"/>
</dbReference>
<name>A0A0D1MWK8_PSEPU</name>
<dbReference type="EMBL" id="WOWR01000018">
    <property type="protein sequence ID" value="KAF0253987.1"/>
    <property type="molecule type" value="Genomic_DNA"/>
</dbReference>
<evidence type="ECO:0000313" key="3">
    <source>
        <dbReference type="EMBL" id="ANY87071.1"/>
    </source>
</evidence>
<dbReference type="CDD" id="cd00293">
    <property type="entry name" value="USP-like"/>
    <property type="match status" value="2"/>
</dbReference>
<sequence>MTRVMACIDNSQSSLAVCDYAAWASQRLSAPLTLLHVLDKEKYPASADLSGNIGLGSREHLLEELAMLDAQRAKLALEHGQHMLEKARERTVHSGAMSPDMKQRHGHLVESLSDLQDDIRLLVIGRVGEDSTRSAQSLGSQIEAIVRTIHRPTLITTSHFRKPETVMVAFDGSATGHKTLQMLASSPLCEGLPIHIVMVGTDSEDNQNALEKARTTLASSGSLVHSEIRPGEVESTLHAYQAEHGIDLLVMGAYGHSRIRQFLIGSTTTTMLRTSTVPLLLLR</sequence>
<dbReference type="Proteomes" id="UP000050437">
    <property type="component" value="Unassembled WGS sequence"/>
</dbReference>
<dbReference type="Proteomes" id="UP000442695">
    <property type="component" value="Unassembled WGS sequence"/>
</dbReference>
<evidence type="ECO:0000313" key="6">
    <source>
        <dbReference type="EMBL" id="KPM67768.1"/>
    </source>
</evidence>
<dbReference type="AlphaFoldDB" id="A0A0D1MWK8"/>
<dbReference type="OrthoDB" id="9804721at2"/>
<accession>A0A0D1MWK8</accession>
<dbReference type="PANTHER" id="PTHR46268:SF6">
    <property type="entry name" value="UNIVERSAL STRESS PROTEIN UP12"/>
    <property type="match status" value="1"/>
</dbReference>
<dbReference type="PATRIC" id="fig|303.170.peg.1211"/>
<dbReference type="GeneID" id="83680077"/>
<proteinExistence type="inferred from homology"/>
<evidence type="ECO:0000256" key="1">
    <source>
        <dbReference type="ARBA" id="ARBA00008791"/>
    </source>
</evidence>